<dbReference type="Proteomes" id="UP000695022">
    <property type="component" value="Unplaced"/>
</dbReference>
<evidence type="ECO:0000256" key="5">
    <source>
        <dbReference type="ARBA" id="ARBA00022723"/>
    </source>
</evidence>
<keyword evidence="7 11" id="KW-0378">Hydrolase</keyword>
<comment type="similarity">
    <text evidence="2 11">Belongs to the ENDOU family.</text>
</comment>
<accession>A0ABM1EG44</accession>
<feature type="domain" description="EndoU" evidence="12">
    <location>
        <begin position="4"/>
        <end position="275"/>
    </location>
</feature>
<dbReference type="SUPFAM" id="SSF142877">
    <property type="entry name" value="EndoU-like"/>
    <property type="match status" value="1"/>
</dbReference>
<name>A0ABM1EG44_PRICU</name>
<evidence type="ECO:0000259" key="12">
    <source>
        <dbReference type="PROSITE" id="PS51959"/>
    </source>
</evidence>
<dbReference type="InterPro" id="IPR039787">
    <property type="entry name" value="ENDOU"/>
</dbReference>
<protein>
    <recommendedName>
        <fullName evidence="11">Uridylate-specific endoribonuclease</fullName>
        <ecNumber evidence="11">4.6.1.-</ecNumber>
    </recommendedName>
</protein>
<evidence type="ECO:0000256" key="2">
    <source>
        <dbReference type="ARBA" id="ARBA00010168"/>
    </source>
</evidence>
<dbReference type="RefSeq" id="XP_014671165.1">
    <property type="nucleotide sequence ID" value="XM_014815679.1"/>
</dbReference>
<evidence type="ECO:0000256" key="6">
    <source>
        <dbReference type="ARBA" id="ARBA00022759"/>
    </source>
</evidence>
<keyword evidence="13" id="KW-1185">Reference proteome</keyword>
<keyword evidence="6 11" id="KW-0255">Endonuclease</keyword>
<evidence type="ECO:0000256" key="10">
    <source>
        <dbReference type="ARBA" id="ARBA00023239"/>
    </source>
</evidence>
<comment type="catalytic activity">
    <reaction evidence="11">
        <text>ribonucleotidyl-uridine-RNA = a 5'-end dephospho-uridine-RNA + a 3'-end 2',3'-cyclophospho-ribonucleotide-RNA</text>
        <dbReference type="Rhea" id="RHEA:67792"/>
        <dbReference type="Rhea" id="RHEA-COMP:10464"/>
        <dbReference type="Rhea" id="RHEA-COMP:17354"/>
        <dbReference type="Rhea" id="RHEA-COMP:17356"/>
        <dbReference type="ChEBI" id="CHEBI:83064"/>
        <dbReference type="ChEBI" id="CHEBI:173117"/>
        <dbReference type="ChEBI" id="CHEBI:173224"/>
    </reaction>
</comment>
<dbReference type="Pfam" id="PF09412">
    <property type="entry name" value="XendoU"/>
    <property type="match status" value="1"/>
</dbReference>
<dbReference type="InterPro" id="IPR037227">
    <property type="entry name" value="EndoU-like"/>
</dbReference>
<evidence type="ECO:0000256" key="8">
    <source>
        <dbReference type="ARBA" id="ARBA00022884"/>
    </source>
</evidence>
<evidence type="ECO:0000313" key="14">
    <source>
        <dbReference type="RefSeq" id="XP_014671165.1"/>
    </source>
</evidence>
<evidence type="ECO:0000256" key="1">
    <source>
        <dbReference type="ARBA" id="ARBA00001936"/>
    </source>
</evidence>
<sequence length="275" mass="32070">MFTPNEKISQIVTKLWNLDENRLEPGKDYDIDLQGYTKVYRKGSADYAREPLFTFVNEEEVFERETYNHFRLLLNNYTCEAGVSEEVTPAEMHENQLFIDAIMETDVMKEAHRVLVDNEKASEDEEEFKQQLYDLWFKLYRRTKGNRSLDSSGFEHVFVGETRGEKDVIGFHNWIQFYLQEKLGHVDYLGYIPRGTPRDDVQRLISIQFSWNDSVKPVGSSFIGTSPEFEVALYTVVCLLSDDYKTPICIDGQYEVEICCQRWGRNLGAAYPVAQ</sequence>
<evidence type="ECO:0000256" key="3">
    <source>
        <dbReference type="ARBA" id="ARBA00011245"/>
    </source>
</evidence>
<evidence type="ECO:0000256" key="7">
    <source>
        <dbReference type="ARBA" id="ARBA00022801"/>
    </source>
</evidence>
<dbReference type="PANTHER" id="PTHR12439">
    <property type="entry name" value="PLACENTAL PROTEIN 11-RELATED"/>
    <property type="match status" value="1"/>
</dbReference>
<keyword evidence="9 11" id="KW-0464">Manganese</keyword>
<dbReference type="GeneID" id="106811935"/>
<keyword evidence="10" id="KW-0456">Lyase</keyword>
<organism evidence="13 14">
    <name type="scientific">Priapulus caudatus</name>
    <name type="common">Priapulid worm</name>
    <dbReference type="NCBI Taxonomy" id="37621"/>
    <lineage>
        <taxon>Eukaryota</taxon>
        <taxon>Metazoa</taxon>
        <taxon>Ecdysozoa</taxon>
        <taxon>Scalidophora</taxon>
        <taxon>Priapulida</taxon>
        <taxon>Priapulimorpha</taxon>
        <taxon>Priapulimorphida</taxon>
        <taxon>Priapulidae</taxon>
        <taxon>Priapulus</taxon>
    </lineage>
</organism>
<dbReference type="PANTHER" id="PTHR12439:SF11">
    <property type="entry name" value="URIDYLATE-SPECIFIC ENDORIBONUCLEASE"/>
    <property type="match status" value="1"/>
</dbReference>
<dbReference type="PROSITE" id="PS51959">
    <property type="entry name" value="ENDOU"/>
    <property type="match status" value="1"/>
</dbReference>
<evidence type="ECO:0000256" key="4">
    <source>
        <dbReference type="ARBA" id="ARBA00022722"/>
    </source>
</evidence>
<comment type="cofactor">
    <cofactor evidence="1 11">
        <name>Mn(2+)</name>
        <dbReference type="ChEBI" id="CHEBI:29035"/>
    </cofactor>
</comment>
<evidence type="ECO:0000256" key="11">
    <source>
        <dbReference type="RuleBase" id="RU367085"/>
    </source>
</evidence>
<evidence type="ECO:0000313" key="13">
    <source>
        <dbReference type="Proteomes" id="UP000695022"/>
    </source>
</evidence>
<keyword evidence="8 11" id="KW-0694">RNA-binding</keyword>
<dbReference type="InterPro" id="IPR018998">
    <property type="entry name" value="EndoU_C"/>
</dbReference>
<dbReference type="CDD" id="cd21159">
    <property type="entry name" value="XendoU"/>
    <property type="match status" value="1"/>
</dbReference>
<keyword evidence="5 11" id="KW-0479">Metal-binding</keyword>
<evidence type="ECO:0000256" key="9">
    <source>
        <dbReference type="ARBA" id="ARBA00023211"/>
    </source>
</evidence>
<proteinExistence type="inferred from homology"/>
<gene>
    <name evidence="14" type="primary">LOC106811935</name>
</gene>
<dbReference type="EC" id="4.6.1.-" evidence="11"/>
<comment type="subunit">
    <text evidence="3 11">Monomer.</text>
</comment>
<reference evidence="14" key="1">
    <citation type="submission" date="2025-08" db="UniProtKB">
        <authorList>
            <consortium name="RefSeq"/>
        </authorList>
    </citation>
    <scope>IDENTIFICATION</scope>
</reference>
<keyword evidence="4 11" id="KW-0540">Nuclease</keyword>